<reference evidence="2 3" key="1">
    <citation type="submission" date="2024-10" db="EMBL/GenBank/DDBJ databases">
        <title>Updated reference genomes for cyclostephanoid diatoms.</title>
        <authorList>
            <person name="Roberts W.R."/>
            <person name="Alverson A.J."/>
        </authorList>
    </citation>
    <scope>NUCLEOTIDE SEQUENCE [LARGE SCALE GENOMIC DNA]</scope>
    <source>
        <strain evidence="2 3">AJA010-31</strain>
    </source>
</reference>
<gene>
    <name evidence="2" type="ORF">ACHAWO_001942</name>
</gene>
<dbReference type="AlphaFoldDB" id="A0ABD3NGA6"/>
<sequence length="239" mass="26320">MSNLVESPSPAAAACITSQKYHAMFPQVSSLSSQMLINGTLSLNNCEDDTGKPDWHIDGRKVLLMDVRSTPERKVSVISGAISLQEFKKDVLPNLIDADSDAVPTTVVLYCTIGYRSGMESQKLLNDYPFLLGKYSNAEQSDTSYFNDKGQSKLEIRNLDGILNFANALESGTESSEDIRRLLIDPGTNQPATKVHVYGPSWKHCLGHKYDPVVFSHVEFALRGVGVLFRSISCPSCLR</sequence>
<dbReference type="Proteomes" id="UP001530400">
    <property type="component" value="Unassembled WGS sequence"/>
</dbReference>
<dbReference type="SUPFAM" id="SSF52821">
    <property type="entry name" value="Rhodanese/Cell cycle control phosphatase"/>
    <property type="match status" value="1"/>
</dbReference>
<evidence type="ECO:0000259" key="1">
    <source>
        <dbReference type="PROSITE" id="PS50206"/>
    </source>
</evidence>
<dbReference type="Pfam" id="PF00581">
    <property type="entry name" value="Rhodanese"/>
    <property type="match status" value="1"/>
</dbReference>
<name>A0ABD3NGA6_9STRA</name>
<evidence type="ECO:0000313" key="2">
    <source>
        <dbReference type="EMBL" id="KAL3775119.1"/>
    </source>
</evidence>
<dbReference type="CDD" id="cd00158">
    <property type="entry name" value="RHOD"/>
    <property type="match status" value="1"/>
</dbReference>
<organism evidence="2 3">
    <name type="scientific">Cyclotella atomus</name>
    <dbReference type="NCBI Taxonomy" id="382360"/>
    <lineage>
        <taxon>Eukaryota</taxon>
        <taxon>Sar</taxon>
        <taxon>Stramenopiles</taxon>
        <taxon>Ochrophyta</taxon>
        <taxon>Bacillariophyta</taxon>
        <taxon>Coscinodiscophyceae</taxon>
        <taxon>Thalassiosirophycidae</taxon>
        <taxon>Stephanodiscales</taxon>
        <taxon>Stephanodiscaceae</taxon>
        <taxon>Cyclotella</taxon>
    </lineage>
</organism>
<accession>A0ABD3NGA6</accession>
<keyword evidence="3" id="KW-1185">Reference proteome</keyword>
<dbReference type="EMBL" id="JALLPJ020001166">
    <property type="protein sequence ID" value="KAL3775119.1"/>
    <property type="molecule type" value="Genomic_DNA"/>
</dbReference>
<evidence type="ECO:0000313" key="3">
    <source>
        <dbReference type="Proteomes" id="UP001530400"/>
    </source>
</evidence>
<dbReference type="PROSITE" id="PS50206">
    <property type="entry name" value="RHODANESE_3"/>
    <property type="match status" value="1"/>
</dbReference>
<dbReference type="InterPro" id="IPR036873">
    <property type="entry name" value="Rhodanese-like_dom_sf"/>
</dbReference>
<dbReference type="InterPro" id="IPR001763">
    <property type="entry name" value="Rhodanese-like_dom"/>
</dbReference>
<dbReference type="Gene3D" id="3.40.250.10">
    <property type="entry name" value="Rhodanese-like domain"/>
    <property type="match status" value="1"/>
</dbReference>
<feature type="domain" description="Rhodanese" evidence="1">
    <location>
        <begin position="58"/>
        <end position="126"/>
    </location>
</feature>
<protein>
    <recommendedName>
        <fullName evidence="1">Rhodanese domain-containing protein</fullName>
    </recommendedName>
</protein>
<comment type="caution">
    <text evidence="2">The sequence shown here is derived from an EMBL/GenBank/DDBJ whole genome shotgun (WGS) entry which is preliminary data.</text>
</comment>
<proteinExistence type="predicted"/>